<organism evidence="2 3">
    <name type="scientific">Symbiodinium microadriaticum</name>
    <name type="common">Dinoflagellate</name>
    <name type="synonym">Zooxanthella microadriatica</name>
    <dbReference type="NCBI Taxonomy" id="2951"/>
    <lineage>
        <taxon>Eukaryota</taxon>
        <taxon>Sar</taxon>
        <taxon>Alveolata</taxon>
        <taxon>Dinophyceae</taxon>
        <taxon>Suessiales</taxon>
        <taxon>Symbiodiniaceae</taxon>
        <taxon>Symbiodinium</taxon>
    </lineage>
</organism>
<protein>
    <submittedName>
        <fullName evidence="2">Uncharacterized protein</fullName>
    </submittedName>
</protein>
<gene>
    <name evidence="2" type="ORF">AK812_SmicGene13830</name>
</gene>
<accession>A0A1Q9E741</accession>
<keyword evidence="3" id="KW-1185">Reference proteome</keyword>
<dbReference type="EMBL" id="LSRX01000241">
    <property type="protein sequence ID" value="OLQ03244.1"/>
    <property type="molecule type" value="Genomic_DNA"/>
</dbReference>
<name>A0A1Q9E741_SYMMI</name>
<evidence type="ECO:0000313" key="2">
    <source>
        <dbReference type="EMBL" id="OLQ03244.1"/>
    </source>
</evidence>
<dbReference type="OrthoDB" id="418735at2759"/>
<dbReference type="Gene3D" id="3.40.50.150">
    <property type="entry name" value="Vaccinia Virus protein VP39"/>
    <property type="match status" value="1"/>
</dbReference>
<dbReference type="InterPro" id="IPR029063">
    <property type="entry name" value="SAM-dependent_MTases_sf"/>
</dbReference>
<reference evidence="2 3" key="1">
    <citation type="submission" date="2016-02" db="EMBL/GenBank/DDBJ databases">
        <title>Genome analysis of coral dinoflagellate symbionts highlights evolutionary adaptations to a symbiotic lifestyle.</title>
        <authorList>
            <person name="Aranda M."/>
            <person name="Li Y."/>
            <person name="Liew Y.J."/>
            <person name="Baumgarten S."/>
            <person name="Simakov O."/>
            <person name="Wilson M."/>
            <person name="Piel J."/>
            <person name="Ashoor H."/>
            <person name="Bougouffa S."/>
            <person name="Bajic V.B."/>
            <person name="Ryu T."/>
            <person name="Ravasi T."/>
            <person name="Bayer T."/>
            <person name="Micklem G."/>
            <person name="Kim H."/>
            <person name="Bhak J."/>
            <person name="Lajeunesse T.C."/>
            <person name="Voolstra C.R."/>
        </authorList>
    </citation>
    <scope>NUCLEOTIDE SEQUENCE [LARGE SCALE GENOMIC DNA]</scope>
    <source>
        <strain evidence="2 3">CCMP2467</strain>
    </source>
</reference>
<evidence type="ECO:0000256" key="1">
    <source>
        <dbReference type="SAM" id="MobiDB-lite"/>
    </source>
</evidence>
<dbReference type="SUPFAM" id="SSF53335">
    <property type="entry name" value="S-adenosyl-L-methionine-dependent methyltransferases"/>
    <property type="match status" value="1"/>
</dbReference>
<feature type="region of interest" description="Disordered" evidence="1">
    <location>
        <begin position="1367"/>
        <end position="1393"/>
    </location>
</feature>
<sequence length="1532" mass="167371">MLKWNCSISMTYRMIGNLLAEDDQLFRLEYSEAFGVRGFVSDLMQEPFLDPFKVLAPRESEAPEASDLSAEPQEVGRSAVEVEAFPMNMGADADREQDTGRLSKICHDLSMVPAGKLVNMVVSPFDAPVFKESEVLVRAKVLVASDFSDACGQKVVLVLRAADWPAIQDACGPIKVLQAAHKPQQHEAILDCTGPDSAIVSTAAVVQGETLQVAEFFSGGFAGWSQASYIMHRQGVPLHVRWSIDVDPDCWEMQQCSDPCRRGGSGLESTDGQLLLRVADLAAAFEVPVVLIEQVEHFPQHAHFPQVLQAWQQCGYEVCWCRHANLRDVLPCQRNRYLMALCRTGSVAKHTIDPGYWALVRTQSLAIADIPFALPPDIRAQCQLSQETMQQYMDPWLVPTPRRAGAKPPRPAQYRVKSPGDCAGVFVAQYQFQHELPPNMLETQGLHGCLFSAPDGLRFFSGPEIAAAHGTVAPLWLSCDARTQMRLLGNAIAVPHAAALLAQACRLLQIPAAPEMAQAVHWCLKHRIHNRNALLIPVKDAWVLCSCDQAPTVFAALHQNAPEQLTERAVPQAFNQVHICSRLGHTVTLQVPPGMPLQQLYATIGQAPSPELGQQTSVPWSTGGDALRLEVGEPLQLNCGGFIHGCGSQHGWCVVLTQRHCYIVDGASPRTWSQLLRVFDDMHDGPCELGAFSVFGQSLGTTNSFGSCIIASPQDDDIDLHSLSPLAAHVPSVRVSRCGNLLTLRGRPEASCDLLLGVPFHLLEALGWASCVSLDDTSLRGAFVVAMWPDPARAQMPVHLLHEQWRLWLLTALLEHTASRCPPDSGLLVEVQIVARTLWHGTLPATLRLDVLSQWWQSTSDACNLAPDHRVFSGPFPQEADADLQAIAALPGFKVIRKTGALLITVHPSFSGGGVKEENTLLAKTRTAALFLDRGIGLPETTVMVDSLVPKLGTAACLKALSTGDTASQWSSLQAAAKSVGVILPEGDNRAVRAAQRLQKAVRRRRLEKPAPVHASDFQLEEGSWIGIDHQPVPVLDTASHDCTGVLLLDAAEATAVDLDLLRNIESEALCVVIPGHQCPDPDSCDGRVSTAVTHRASGQHHLLAACYHNLGETSITPHVAHGSQVTVQGTTCCTFTMYRDDHSESAWRDIAKAPVRAANEAFIAKGVRQAINSPWARSFKADGRPSQPDLCDQCSFLAKVPDSQLKSVLQQSGFNQVFVVPRTWDRQLLPGWSVVWVPGSRADVEKQVSLLAEQHGLVRARNRFGVRVPTAAFDRVFRSLRPGQEVPATVQVKLLYKAGPFPASAAAADITEWARQLPWSVRVMKTLGPEFWLLGAETSPPSRTVHFNQTPLLLTQVQSRQVQQPVIQAGGPPPRPTTTTATANTGADPWLEQDPWSTYRAQKEGCHAGKTGKSATAPKSVDDQMALRVHTTESRLADLEQCVRELKEGQSAAALERDQDRQQAAQDIQTVRQEVQSLSTGLQQQLQQNLDSLRQAQHQQEKQMNAGMAELKSLMLACAEGNKQRRLDPDL</sequence>
<dbReference type="Proteomes" id="UP000186817">
    <property type="component" value="Unassembled WGS sequence"/>
</dbReference>
<feature type="compositionally biased region" description="Low complexity" evidence="1">
    <location>
        <begin position="1378"/>
        <end position="1388"/>
    </location>
</feature>
<evidence type="ECO:0000313" key="3">
    <source>
        <dbReference type="Proteomes" id="UP000186817"/>
    </source>
</evidence>
<proteinExistence type="predicted"/>
<comment type="caution">
    <text evidence="2">The sequence shown here is derived from an EMBL/GenBank/DDBJ whole genome shotgun (WGS) entry which is preliminary data.</text>
</comment>